<name>A0A0C9TP67_SPHS4</name>
<feature type="non-terminal residue" evidence="1">
    <location>
        <position position="63"/>
    </location>
</feature>
<dbReference type="AlphaFoldDB" id="A0A0C9TP67"/>
<evidence type="ECO:0000313" key="2">
    <source>
        <dbReference type="Proteomes" id="UP000054279"/>
    </source>
</evidence>
<gene>
    <name evidence="1" type="ORF">M422DRAFT_266443</name>
</gene>
<protein>
    <submittedName>
        <fullName evidence="1">Uncharacterized protein</fullName>
    </submittedName>
</protein>
<sequence length="63" mass="7265">LVPANGEVDGKPNAIYHKHERHMGFMRMAERPYIEVDPSFATSMDDFIISFLLAEDRHRHGNP</sequence>
<keyword evidence="2" id="KW-1185">Reference proteome</keyword>
<proteinExistence type="predicted"/>
<reference evidence="1 2" key="1">
    <citation type="submission" date="2014-06" db="EMBL/GenBank/DDBJ databases">
        <title>Evolutionary Origins and Diversification of the Mycorrhizal Mutualists.</title>
        <authorList>
            <consortium name="DOE Joint Genome Institute"/>
            <consortium name="Mycorrhizal Genomics Consortium"/>
            <person name="Kohler A."/>
            <person name="Kuo A."/>
            <person name="Nagy L.G."/>
            <person name="Floudas D."/>
            <person name="Copeland A."/>
            <person name="Barry K.W."/>
            <person name="Cichocki N."/>
            <person name="Veneault-Fourrey C."/>
            <person name="LaButti K."/>
            <person name="Lindquist E.A."/>
            <person name="Lipzen A."/>
            <person name="Lundell T."/>
            <person name="Morin E."/>
            <person name="Murat C."/>
            <person name="Riley R."/>
            <person name="Ohm R."/>
            <person name="Sun H."/>
            <person name="Tunlid A."/>
            <person name="Henrissat B."/>
            <person name="Grigoriev I.V."/>
            <person name="Hibbett D.S."/>
            <person name="Martin F."/>
        </authorList>
    </citation>
    <scope>NUCLEOTIDE SEQUENCE [LARGE SCALE GENOMIC DNA]</scope>
    <source>
        <strain evidence="1 2">SS14</strain>
    </source>
</reference>
<dbReference type="Proteomes" id="UP000054279">
    <property type="component" value="Unassembled WGS sequence"/>
</dbReference>
<dbReference type="OrthoDB" id="2798132at2759"/>
<dbReference type="HOGENOM" id="CLU_2887271_0_0_1"/>
<accession>A0A0C9TP67</accession>
<evidence type="ECO:0000313" key="1">
    <source>
        <dbReference type="EMBL" id="KIJ31828.1"/>
    </source>
</evidence>
<dbReference type="EMBL" id="KN837236">
    <property type="protein sequence ID" value="KIJ31828.1"/>
    <property type="molecule type" value="Genomic_DNA"/>
</dbReference>
<organism evidence="1 2">
    <name type="scientific">Sphaerobolus stellatus (strain SS14)</name>
    <dbReference type="NCBI Taxonomy" id="990650"/>
    <lineage>
        <taxon>Eukaryota</taxon>
        <taxon>Fungi</taxon>
        <taxon>Dikarya</taxon>
        <taxon>Basidiomycota</taxon>
        <taxon>Agaricomycotina</taxon>
        <taxon>Agaricomycetes</taxon>
        <taxon>Phallomycetidae</taxon>
        <taxon>Geastrales</taxon>
        <taxon>Sphaerobolaceae</taxon>
        <taxon>Sphaerobolus</taxon>
    </lineage>
</organism>